<evidence type="ECO:0000313" key="3">
    <source>
        <dbReference type="EMBL" id="TLF82299.1"/>
    </source>
</evidence>
<dbReference type="AlphaFoldDB" id="A0A5R8NZD1"/>
<dbReference type="Gene3D" id="3.30.370.10">
    <property type="entry name" value="Barstar-like"/>
    <property type="match status" value="1"/>
</dbReference>
<dbReference type="Proteomes" id="UP000306378">
    <property type="component" value="Unassembled WGS sequence"/>
</dbReference>
<dbReference type="InterPro" id="IPR000468">
    <property type="entry name" value="Barstar"/>
</dbReference>
<dbReference type="InterPro" id="IPR035905">
    <property type="entry name" value="Barstar-like_sf"/>
</dbReference>
<name>A0A5R8NZD1_9NOCA</name>
<accession>A0A5R8NZD1</accession>
<reference evidence="3 4" key="1">
    <citation type="submission" date="2019-05" db="EMBL/GenBank/DDBJ databases">
        <title>Genomes sequences of two Nocardia cyriacigeorgica environmental isolates, type strains Nocardia asteroides ATCC 19247 and Nocardia cyriacigeorgica DSM 44484.</title>
        <authorList>
            <person name="Vautrin F."/>
            <person name="Bergeron E."/>
            <person name="Dubost A."/>
            <person name="Abrouk D."/>
            <person name="Rodriguez Nava V."/>
            <person name="Pujic P."/>
        </authorList>
    </citation>
    <scope>NUCLEOTIDE SEQUENCE [LARGE SCALE GENOMIC DNA]</scope>
    <source>
        <strain evidence="3 4">EML 446</strain>
    </source>
</reference>
<comment type="caution">
    <text evidence="3">The sequence shown here is derived from an EMBL/GenBank/DDBJ whole genome shotgun (WGS) entry which is preliminary data.</text>
</comment>
<organism evidence="3 4">
    <name type="scientific">Nocardia cyriacigeorgica</name>
    <dbReference type="NCBI Taxonomy" id="135487"/>
    <lineage>
        <taxon>Bacteria</taxon>
        <taxon>Bacillati</taxon>
        <taxon>Actinomycetota</taxon>
        <taxon>Actinomycetes</taxon>
        <taxon>Mycobacteriales</taxon>
        <taxon>Nocardiaceae</taxon>
        <taxon>Nocardia</taxon>
    </lineage>
</organism>
<evidence type="ECO:0000259" key="2">
    <source>
        <dbReference type="Pfam" id="PF01337"/>
    </source>
</evidence>
<gene>
    <name evidence="3" type="ORF">FEK34_00675</name>
</gene>
<comment type="similarity">
    <text evidence="1">Belongs to the barstar family.</text>
</comment>
<feature type="domain" description="Barstar (barnase inhibitor)" evidence="2">
    <location>
        <begin position="48"/>
        <end position="145"/>
    </location>
</feature>
<evidence type="ECO:0000313" key="4">
    <source>
        <dbReference type="Proteomes" id="UP000306378"/>
    </source>
</evidence>
<dbReference type="Pfam" id="PF01337">
    <property type="entry name" value="Barstar"/>
    <property type="match status" value="1"/>
</dbReference>
<sequence>MTIALSQFLAPRLSPAPAVRGPAPVFGALDVGAPEFSGVRYQAPSGYRVRELRGTKMRTVAGVFDEFAAALQFPYYFGANKDAFDDCLRDLDDCLGSAEGYVVVIRDADQLLADAPQERGWLAAALSDTADYWWHREIVFRVVVQGEAEELPTVGLHL</sequence>
<dbReference type="SUPFAM" id="SSF52038">
    <property type="entry name" value="Barstar-related"/>
    <property type="match status" value="1"/>
</dbReference>
<evidence type="ECO:0000256" key="1">
    <source>
        <dbReference type="ARBA" id="ARBA00006845"/>
    </source>
</evidence>
<proteinExistence type="inferred from homology"/>
<protein>
    <submittedName>
        <fullName evidence="3">Barstar family protein</fullName>
    </submittedName>
</protein>
<dbReference type="EMBL" id="VBUT01000001">
    <property type="protein sequence ID" value="TLF82299.1"/>
    <property type="molecule type" value="Genomic_DNA"/>
</dbReference>
<dbReference type="RefSeq" id="WP_138445939.1">
    <property type="nucleotide sequence ID" value="NZ_VBUT01000001.1"/>
</dbReference>